<evidence type="ECO:0000256" key="3">
    <source>
        <dbReference type="ARBA" id="ARBA00022692"/>
    </source>
</evidence>
<reference evidence="8 9" key="1">
    <citation type="submission" date="2018-01" db="EMBL/GenBank/DDBJ databases">
        <title>Arthrobacter sp. nov., from glaciers in China.</title>
        <authorList>
            <person name="Liu Q."/>
            <person name="Xin Y.-H."/>
        </authorList>
    </citation>
    <scope>NUCLEOTIDE SEQUENCE [LARGE SCALE GENOMIC DNA]</scope>
    <source>
        <strain evidence="8 9">HLT2-12-2</strain>
    </source>
</reference>
<dbReference type="PROSITE" id="PS50895">
    <property type="entry name" value="SURF1"/>
    <property type="match status" value="1"/>
</dbReference>
<protein>
    <recommendedName>
        <fullName evidence="6">SURF1-like protein</fullName>
    </recommendedName>
</protein>
<evidence type="ECO:0000256" key="1">
    <source>
        <dbReference type="ARBA" id="ARBA00004370"/>
    </source>
</evidence>
<dbReference type="CDD" id="cd06662">
    <property type="entry name" value="SURF1"/>
    <property type="match status" value="1"/>
</dbReference>
<proteinExistence type="inferred from homology"/>
<evidence type="ECO:0000256" key="5">
    <source>
        <dbReference type="ARBA" id="ARBA00023136"/>
    </source>
</evidence>
<dbReference type="PANTHER" id="PTHR23427">
    <property type="entry name" value="SURFEIT LOCUS PROTEIN"/>
    <property type="match status" value="1"/>
</dbReference>
<comment type="subcellular location">
    <subcellularLocation>
        <location evidence="6">Cell membrane</location>
        <topology evidence="6">Multi-pass membrane protein</topology>
    </subcellularLocation>
    <subcellularLocation>
        <location evidence="1">Membrane</location>
    </subcellularLocation>
</comment>
<evidence type="ECO:0000313" key="8">
    <source>
        <dbReference type="EMBL" id="POH73376.1"/>
    </source>
</evidence>
<keyword evidence="3 6" id="KW-0812">Transmembrane</keyword>
<dbReference type="Pfam" id="PF02104">
    <property type="entry name" value="SURF1"/>
    <property type="match status" value="1"/>
</dbReference>
<evidence type="ECO:0000256" key="7">
    <source>
        <dbReference type="SAM" id="MobiDB-lite"/>
    </source>
</evidence>
<keyword evidence="9" id="KW-1185">Reference proteome</keyword>
<dbReference type="EMBL" id="PPXC01000007">
    <property type="protein sequence ID" value="POH73376.1"/>
    <property type="molecule type" value="Genomic_DNA"/>
</dbReference>
<accession>A0A2S3ZVT9</accession>
<dbReference type="InterPro" id="IPR045214">
    <property type="entry name" value="Surf1/Surf4"/>
</dbReference>
<dbReference type="InterPro" id="IPR002994">
    <property type="entry name" value="Surf1/Shy1"/>
</dbReference>
<keyword evidence="5 6" id="KW-0472">Membrane</keyword>
<evidence type="ECO:0000256" key="6">
    <source>
        <dbReference type="RuleBase" id="RU363076"/>
    </source>
</evidence>
<dbReference type="RefSeq" id="WP_103465725.1">
    <property type="nucleotide sequence ID" value="NZ_PPXC01000007.1"/>
</dbReference>
<dbReference type="Proteomes" id="UP000237061">
    <property type="component" value="Unassembled WGS sequence"/>
</dbReference>
<organism evidence="8 9">
    <name type="scientific">Arthrobacter glacialis</name>
    <dbReference type="NCBI Taxonomy" id="1664"/>
    <lineage>
        <taxon>Bacteria</taxon>
        <taxon>Bacillati</taxon>
        <taxon>Actinomycetota</taxon>
        <taxon>Actinomycetes</taxon>
        <taxon>Micrococcales</taxon>
        <taxon>Micrococcaceae</taxon>
        <taxon>Arthrobacter</taxon>
    </lineage>
</organism>
<gene>
    <name evidence="8" type="ORF">CVS27_10705</name>
</gene>
<dbReference type="AlphaFoldDB" id="A0A2S3ZVT9"/>
<evidence type="ECO:0000256" key="4">
    <source>
        <dbReference type="ARBA" id="ARBA00022989"/>
    </source>
</evidence>
<feature type="transmembrane region" description="Helical" evidence="6">
    <location>
        <begin position="217"/>
        <end position="236"/>
    </location>
</feature>
<dbReference type="PANTHER" id="PTHR23427:SF2">
    <property type="entry name" value="SURFEIT LOCUS PROTEIN 1"/>
    <property type="match status" value="1"/>
</dbReference>
<keyword evidence="4 6" id="KW-1133">Transmembrane helix</keyword>
<sequence>MKTYKFLFSSRWVGYFALALVFALACVALGNWQMNRRNAVVENITKIQNNYSGAIVDYDAVAGNFEALDPAREWTQVRLKGTYQTADQRVVRNRPLNGAPGYEVLVPLTLENGDIVIIDRGWLPIGYTQPGHPDVVPQPESGVVTVVARLKPAEPKLDRSAPAGQLASIELNDYAAQLSYPIKTGAYGQLATESPAAASNPVAFPAPSIDEGSHLSYALQWIAFGVLAFVGFCYAARMQRRNDEFDALEAEESGVPVEELYGRGSAFHPRQLPKNKKPGSRPTAEEAEDALLDSQGF</sequence>
<name>A0A2S3ZVT9_ARTGL</name>
<dbReference type="PROSITE" id="PS51257">
    <property type="entry name" value="PROKAR_LIPOPROTEIN"/>
    <property type="match status" value="1"/>
</dbReference>
<feature type="region of interest" description="Disordered" evidence="7">
    <location>
        <begin position="262"/>
        <end position="297"/>
    </location>
</feature>
<comment type="similarity">
    <text evidence="2 6">Belongs to the SURF1 family.</text>
</comment>
<feature type="transmembrane region" description="Helical" evidence="6">
    <location>
        <begin position="12"/>
        <end position="32"/>
    </location>
</feature>
<evidence type="ECO:0000256" key="2">
    <source>
        <dbReference type="ARBA" id="ARBA00007165"/>
    </source>
</evidence>
<keyword evidence="6" id="KW-1003">Cell membrane</keyword>
<evidence type="ECO:0000313" key="9">
    <source>
        <dbReference type="Proteomes" id="UP000237061"/>
    </source>
</evidence>
<comment type="caution">
    <text evidence="8">The sequence shown here is derived from an EMBL/GenBank/DDBJ whole genome shotgun (WGS) entry which is preliminary data.</text>
</comment>
<dbReference type="GO" id="GO:0005886">
    <property type="term" value="C:plasma membrane"/>
    <property type="evidence" value="ECO:0007669"/>
    <property type="project" value="UniProtKB-SubCell"/>
</dbReference>